<protein>
    <submittedName>
        <fullName evidence="2">Uncharacterized protein</fullName>
    </submittedName>
</protein>
<accession>A0A3M7RDA9</accession>
<evidence type="ECO:0000313" key="3">
    <source>
        <dbReference type="Proteomes" id="UP000276133"/>
    </source>
</evidence>
<evidence type="ECO:0000256" key="1">
    <source>
        <dbReference type="SAM" id="SignalP"/>
    </source>
</evidence>
<dbReference type="Proteomes" id="UP000276133">
    <property type="component" value="Unassembled WGS sequence"/>
</dbReference>
<dbReference type="AlphaFoldDB" id="A0A3M7RDA9"/>
<dbReference type="EMBL" id="REGN01003662">
    <property type="protein sequence ID" value="RNA21451.1"/>
    <property type="molecule type" value="Genomic_DNA"/>
</dbReference>
<organism evidence="2 3">
    <name type="scientific">Brachionus plicatilis</name>
    <name type="common">Marine rotifer</name>
    <name type="synonym">Brachionus muelleri</name>
    <dbReference type="NCBI Taxonomy" id="10195"/>
    <lineage>
        <taxon>Eukaryota</taxon>
        <taxon>Metazoa</taxon>
        <taxon>Spiralia</taxon>
        <taxon>Gnathifera</taxon>
        <taxon>Rotifera</taxon>
        <taxon>Eurotatoria</taxon>
        <taxon>Monogononta</taxon>
        <taxon>Pseudotrocha</taxon>
        <taxon>Ploima</taxon>
        <taxon>Brachionidae</taxon>
        <taxon>Brachionus</taxon>
    </lineage>
</organism>
<comment type="caution">
    <text evidence="2">The sequence shown here is derived from an EMBL/GenBank/DDBJ whole genome shotgun (WGS) entry which is preliminary data.</text>
</comment>
<gene>
    <name evidence="2" type="ORF">BpHYR1_018308</name>
</gene>
<keyword evidence="1" id="KW-0732">Signal</keyword>
<reference evidence="2 3" key="1">
    <citation type="journal article" date="2018" name="Sci. Rep.">
        <title>Genomic signatures of local adaptation to the degree of environmental predictability in rotifers.</title>
        <authorList>
            <person name="Franch-Gras L."/>
            <person name="Hahn C."/>
            <person name="Garcia-Roger E.M."/>
            <person name="Carmona M.J."/>
            <person name="Serra M."/>
            <person name="Gomez A."/>
        </authorList>
    </citation>
    <scope>NUCLEOTIDE SEQUENCE [LARGE SCALE GENOMIC DNA]</scope>
    <source>
        <strain evidence="2">HYR1</strain>
    </source>
</reference>
<feature type="chain" id="PRO_5018261839" evidence="1">
    <location>
        <begin position="24"/>
        <end position="66"/>
    </location>
</feature>
<name>A0A3M7RDA9_BRAPC</name>
<sequence length="66" mass="7746">MSLTNEWVIQLVLGFCWYLPAQTSIEQCVDLNELNKCCQKVMIIFDKSNIKLNLRIHYLSLKRAKS</sequence>
<evidence type="ECO:0000313" key="2">
    <source>
        <dbReference type="EMBL" id="RNA21451.1"/>
    </source>
</evidence>
<feature type="signal peptide" evidence="1">
    <location>
        <begin position="1"/>
        <end position="23"/>
    </location>
</feature>
<proteinExistence type="predicted"/>
<keyword evidence="3" id="KW-1185">Reference proteome</keyword>